<feature type="transmembrane region" description="Helical" evidence="6">
    <location>
        <begin position="212"/>
        <end position="232"/>
    </location>
</feature>
<dbReference type="InterPro" id="IPR051598">
    <property type="entry name" value="TSUP/Inactive_protease-like"/>
</dbReference>
<keyword evidence="4 6" id="KW-1133">Transmembrane helix</keyword>
<feature type="transmembrane region" description="Helical" evidence="6">
    <location>
        <begin position="167"/>
        <end position="191"/>
    </location>
</feature>
<dbReference type="Proteomes" id="UP000610760">
    <property type="component" value="Unassembled WGS sequence"/>
</dbReference>
<comment type="caution">
    <text evidence="7">The sequence shown here is derived from an EMBL/GenBank/DDBJ whole genome shotgun (WGS) entry which is preliminary data.</text>
</comment>
<feature type="transmembrane region" description="Helical" evidence="6">
    <location>
        <begin position="107"/>
        <end position="128"/>
    </location>
</feature>
<feature type="transmembrane region" description="Helical" evidence="6">
    <location>
        <begin position="40"/>
        <end position="59"/>
    </location>
</feature>
<keyword evidence="3 6" id="KW-0812">Transmembrane</keyword>
<dbReference type="InterPro" id="IPR002781">
    <property type="entry name" value="TM_pro_TauE-like"/>
</dbReference>
<reference evidence="7" key="1">
    <citation type="submission" date="2020-08" db="EMBL/GenBank/DDBJ databases">
        <title>Genome public.</title>
        <authorList>
            <person name="Liu C."/>
            <person name="Sun Q."/>
        </authorList>
    </citation>
    <scope>NUCLEOTIDE SEQUENCE</scope>
    <source>
        <strain evidence="7">NSJ-33</strain>
    </source>
</reference>
<evidence type="ECO:0000256" key="6">
    <source>
        <dbReference type="RuleBase" id="RU363041"/>
    </source>
</evidence>
<sequence>MAAVYFLISLLATTIGAMTGMGGGVIIKPVLDMLHHYDAATVGMLSSLTVLIMSLVSVLKQIRQKAKIIPKIVIPLALGSVWGGNLGNRMFSVLLRSLGDSETASKGVTIVQNTVLALLIILVFLYMLRKDSIRSFHFEGILPSLLTGVFLGVCSSFLGIGGGPINVALLILLFSFDTKTAAVCSIFTILFAQVSKAGDILLSPGGLSSYDLSMLLPMAIGAVAGGFIGSKLNKELPERTVDKMFNAVQILVFVICLLNIVQNLP</sequence>
<evidence type="ECO:0000256" key="2">
    <source>
        <dbReference type="ARBA" id="ARBA00009142"/>
    </source>
</evidence>
<evidence type="ECO:0000256" key="3">
    <source>
        <dbReference type="ARBA" id="ARBA00022692"/>
    </source>
</evidence>
<organism evidence="7 8">
    <name type="scientific">Fumia xinanensis</name>
    <dbReference type="NCBI Taxonomy" id="2763659"/>
    <lineage>
        <taxon>Bacteria</taxon>
        <taxon>Bacillati</taxon>
        <taxon>Bacillota</taxon>
        <taxon>Clostridia</taxon>
        <taxon>Eubacteriales</taxon>
        <taxon>Oscillospiraceae</taxon>
        <taxon>Fumia</taxon>
    </lineage>
</organism>
<evidence type="ECO:0000256" key="5">
    <source>
        <dbReference type="ARBA" id="ARBA00023136"/>
    </source>
</evidence>
<evidence type="ECO:0000313" key="8">
    <source>
        <dbReference type="Proteomes" id="UP000610760"/>
    </source>
</evidence>
<keyword evidence="6" id="KW-1003">Cell membrane</keyword>
<feature type="transmembrane region" description="Helical" evidence="6">
    <location>
        <begin position="68"/>
        <end position="87"/>
    </location>
</feature>
<dbReference type="GO" id="GO:0005886">
    <property type="term" value="C:plasma membrane"/>
    <property type="evidence" value="ECO:0007669"/>
    <property type="project" value="UniProtKB-SubCell"/>
</dbReference>
<evidence type="ECO:0000256" key="4">
    <source>
        <dbReference type="ARBA" id="ARBA00022989"/>
    </source>
</evidence>
<protein>
    <recommendedName>
        <fullName evidence="6">Probable membrane transporter protein</fullName>
    </recommendedName>
</protein>
<dbReference type="PANTHER" id="PTHR43701:SF2">
    <property type="entry name" value="MEMBRANE TRANSPORTER PROTEIN YJNA-RELATED"/>
    <property type="match status" value="1"/>
</dbReference>
<dbReference type="PANTHER" id="PTHR43701">
    <property type="entry name" value="MEMBRANE TRANSPORTER PROTEIN MJ0441-RELATED"/>
    <property type="match status" value="1"/>
</dbReference>
<proteinExistence type="inferred from homology"/>
<accession>A0A926I6Q1</accession>
<dbReference type="AlphaFoldDB" id="A0A926I6Q1"/>
<comment type="subcellular location">
    <subcellularLocation>
        <location evidence="6">Cell membrane</location>
        <topology evidence="6">Multi-pass membrane protein</topology>
    </subcellularLocation>
    <subcellularLocation>
        <location evidence="1">Membrane</location>
        <topology evidence="1">Multi-pass membrane protein</topology>
    </subcellularLocation>
</comment>
<feature type="transmembrane region" description="Helical" evidence="6">
    <location>
        <begin position="140"/>
        <end position="161"/>
    </location>
</feature>
<dbReference type="RefSeq" id="WP_249293930.1">
    <property type="nucleotide sequence ID" value="NZ_JACRSV010000001.1"/>
</dbReference>
<dbReference type="Pfam" id="PF01925">
    <property type="entry name" value="TauE"/>
    <property type="match status" value="1"/>
</dbReference>
<name>A0A926I6Q1_9FIRM</name>
<keyword evidence="8" id="KW-1185">Reference proteome</keyword>
<gene>
    <name evidence="7" type="ORF">H8710_03020</name>
</gene>
<feature type="transmembrane region" description="Helical" evidence="6">
    <location>
        <begin position="244"/>
        <end position="261"/>
    </location>
</feature>
<dbReference type="EMBL" id="JACRSV010000001">
    <property type="protein sequence ID" value="MBC8559037.1"/>
    <property type="molecule type" value="Genomic_DNA"/>
</dbReference>
<comment type="similarity">
    <text evidence="2 6">Belongs to the 4-toluene sulfonate uptake permease (TSUP) (TC 2.A.102) family.</text>
</comment>
<evidence type="ECO:0000256" key="1">
    <source>
        <dbReference type="ARBA" id="ARBA00004141"/>
    </source>
</evidence>
<keyword evidence="5 6" id="KW-0472">Membrane</keyword>
<evidence type="ECO:0000313" key="7">
    <source>
        <dbReference type="EMBL" id="MBC8559037.1"/>
    </source>
</evidence>